<dbReference type="Proteomes" id="UP000245133">
    <property type="component" value="Unassembled WGS sequence"/>
</dbReference>
<evidence type="ECO:0000313" key="3">
    <source>
        <dbReference type="Proteomes" id="UP000245133"/>
    </source>
</evidence>
<dbReference type="InterPro" id="IPR003018">
    <property type="entry name" value="GAF"/>
</dbReference>
<dbReference type="Gene3D" id="3.30.450.40">
    <property type="match status" value="1"/>
</dbReference>
<dbReference type="PANTHER" id="PTHR43102:SF2">
    <property type="entry name" value="GAF DOMAIN-CONTAINING PROTEIN"/>
    <property type="match status" value="1"/>
</dbReference>
<dbReference type="GO" id="GO:0004016">
    <property type="term" value="F:adenylate cyclase activity"/>
    <property type="evidence" value="ECO:0007669"/>
    <property type="project" value="UniProtKB-ARBA"/>
</dbReference>
<sequence>MDRNAIPANEDARMRALAAYDILDSEKEELFDDLTRLAAEICGTPISLITLVDKDRVWLKSKVGIDASEMPREGAFCSQAILSDTGIVISDVLADPKYREHANEGQVGVQFYAGTPLKTRDGFNIGTLCVIDTKPREMSEERLNQVRMLARQAMAQIELRHNLDALAKSTRKAVSLENLIKRYTSKSVWERADVTVEKGHLDLHDEEVQATYFFLDAVGFTKLSEQLGSAATVELLNTYFKPVVDRIFANRGDIDKFVGDQIFCLFPDPNDALRAAIEIRELVERLNKERKEMGLVALEFTMGLNVGASIRANVGGEDRRDNTLIGNAVNIAARLQKACRPGSILISDSLLRLVDRTVHSVQAVKLKLKNVSEILLAHYVEVGPR</sequence>
<protein>
    <submittedName>
        <fullName evidence="2">Adenylate/guanylate cyclase with GAF sensor(S)</fullName>
    </submittedName>
</protein>
<dbReference type="Pfam" id="PF01590">
    <property type="entry name" value="GAF"/>
    <property type="match status" value="1"/>
</dbReference>
<dbReference type="AlphaFoldDB" id="A0A2P2E0F2"/>
<dbReference type="Pfam" id="PF00211">
    <property type="entry name" value="Guanylate_cyc"/>
    <property type="match status" value="1"/>
</dbReference>
<feature type="domain" description="Guanylate cyclase" evidence="1">
    <location>
        <begin position="211"/>
        <end position="336"/>
    </location>
</feature>
<organism evidence="2 3">
    <name type="scientific">Leptospira ryugenii</name>
    <dbReference type="NCBI Taxonomy" id="1917863"/>
    <lineage>
        <taxon>Bacteria</taxon>
        <taxon>Pseudomonadati</taxon>
        <taxon>Spirochaetota</taxon>
        <taxon>Spirochaetia</taxon>
        <taxon>Leptospirales</taxon>
        <taxon>Leptospiraceae</taxon>
        <taxon>Leptospira</taxon>
    </lineage>
</organism>
<dbReference type="EMBL" id="BFBB01000004">
    <property type="protein sequence ID" value="GBF50364.1"/>
    <property type="molecule type" value="Genomic_DNA"/>
</dbReference>
<keyword evidence="3" id="KW-1185">Reference proteome</keyword>
<gene>
    <name evidence="2" type="ORF">LPTSP4_18890</name>
</gene>
<accession>A0A2P2E0F2</accession>
<dbReference type="OrthoDB" id="6192248at2"/>
<dbReference type="GO" id="GO:0009190">
    <property type="term" value="P:cyclic nucleotide biosynthetic process"/>
    <property type="evidence" value="ECO:0007669"/>
    <property type="project" value="InterPro"/>
</dbReference>
<dbReference type="InterPro" id="IPR029016">
    <property type="entry name" value="GAF-like_dom_sf"/>
</dbReference>
<dbReference type="SUPFAM" id="SSF55073">
    <property type="entry name" value="Nucleotide cyclase"/>
    <property type="match status" value="1"/>
</dbReference>
<reference evidence="2 3" key="1">
    <citation type="submission" date="2018-02" db="EMBL/GenBank/DDBJ databases">
        <title>Novel Leptospira species isolated from soil and water in Japan.</title>
        <authorList>
            <person name="Nakao R."/>
            <person name="Masuzawa T."/>
        </authorList>
    </citation>
    <scope>NUCLEOTIDE SEQUENCE [LARGE SCALE GENOMIC DNA]</scope>
    <source>
        <strain evidence="2 3">YH101</strain>
    </source>
</reference>
<evidence type="ECO:0000259" key="1">
    <source>
        <dbReference type="PROSITE" id="PS50125"/>
    </source>
</evidence>
<dbReference type="InterPro" id="IPR001054">
    <property type="entry name" value="A/G_cyclase"/>
</dbReference>
<dbReference type="CDD" id="cd07302">
    <property type="entry name" value="CHD"/>
    <property type="match status" value="1"/>
</dbReference>
<dbReference type="InterPro" id="IPR029787">
    <property type="entry name" value="Nucleotide_cyclase"/>
</dbReference>
<dbReference type="PROSITE" id="PS50125">
    <property type="entry name" value="GUANYLATE_CYCLASE_2"/>
    <property type="match status" value="1"/>
</dbReference>
<dbReference type="Gene3D" id="3.30.70.1230">
    <property type="entry name" value="Nucleotide cyclase"/>
    <property type="match status" value="1"/>
</dbReference>
<dbReference type="SUPFAM" id="SSF55781">
    <property type="entry name" value="GAF domain-like"/>
    <property type="match status" value="1"/>
</dbReference>
<evidence type="ECO:0000313" key="2">
    <source>
        <dbReference type="EMBL" id="GBF50364.1"/>
    </source>
</evidence>
<dbReference type="PANTHER" id="PTHR43102">
    <property type="entry name" value="SLR1143 PROTEIN"/>
    <property type="match status" value="1"/>
</dbReference>
<comment type="caution">
    <text evidence="2">The sequence shown here is derived from an EMBL/GenBank/DDBJ whole genome shotgun (WGS) entry which is preliminary data.</text>
</comment>
<proteinExistence type="predicted"/>
<dbReference type="GO" id="GO:0035556">
    <property type="term" value="P:intracellular signal transduction"/>
    <property type="evidence" value="ECO:0007669"/>
    <property type="project" value="InterPro"/>
</dbReference>
<dbReference type="RefSeq" id="WP_108976198.1">
    <property type="nucleotide sequence ID" value="NZ_BFBB01000004.1"/>
</dbReference>
<name>A0A2P2E0F2_9LEPT</name>
<dbReference type="SMART" id="SM00044">
    <property type="entry name" value="CYCc"/>
    <property type="match status" value="1"/>
</dbReference>
<dbReference type="SMART" id="SM00065">
    <property type="entry name" value="GAF"/>
    <property type="match status" value="1"/>
</dbReference>